<comment type="caution">
    <text evidence="12">The sequence shown here is derived from an EMBL/GenBank/DDBJ whole genome shotgun (WGS) entry which is preliminary data.</text>
</comment>
<dbReference type="UniPathway" id="UPA00056">
    <property type="reaction ID" value="UER00094"/>
</dbReference>
<evidence type="ECO:0000256" key="4">
    <source>
        <dbReference type="ARBA" id="ARBA00022679"/>
    </source>
</evidence>
<dbReference type="GO" id="GO:0019288">
    <property type="term" value="P:isopentenyl diphosphate biosynthetic process, methylerythritol 4-phosphate pathway"/>
    <property type="evidence" value="ECO:0007669"/>
    <property type="project" value="UniProtKB-UniRule"/>
</dbReference>
<evidence type="ECO:0000259" key="11">
    <source>
        <dbReference type="Pfam" id="PF08544"/>
    </source>
</evidence>
<dbReference type="Pfam" id="PF00288">
    <property type="entry name" value="GHMP_kinases_N"/>
    <property type="match status" value="1"/>
</dbReference>
<dbReference type="NCBIfam" id="NF002870">
    <property type="entry name" value="PRK03188.1"/>
    <property type="match status" value="1"/>
</dbReference>
<feature type="active site" evidence="9">
    <location>
        <position position="18"/>
    </location>
</feature>
<dbReference type="AlphaFoldDB" id="A0A498C7B1"/>
<reference evidence="12 13" key="1">
    <citation type="journal article" date="2015" name="Stand. Genomic Sci.">
        <title>Genomic Encyclopedia of Bacterial and Archaeal Type Strains, Phase III: the genomes of soil and plant-associated and newly described type strains.</title>
        <authorList>
            <person name="Whitman W.B."/>
            <person name="Woyke T."/>
            <person name="Klenk H.P."/>
            <person name="Zhou Y."/>
            <person name="Lilburn T.G."/>
            <person name="Beck B.J."/>
            <person name="De Vos P."/>
            <person name="Vandamme P."/>
            <person name="Eisen J.A."/>
            <person name="Garrity G."/>
            <person name="Hugenholtz P."/>
            <person name="Kyrpides N.C."/>
        </authorList>
    </citation>
    <scope>NUCLEOTIDE SEQUENCE [LARGE SCALE GENOMIC DNA]</scope>
    <source>
        <strain evidence="12 13">S2T63</strain>
    </source>
</reference>
<evidence type="ECO:0000256" key="1">
    <source>
        <dbReference type="ARBA" id="ARBA00009684"/>
    </source>
</evidence>
<dbReference type="SUPFAM" id="SSF54211">
    <property type="entry name" value="Ribosomal protein S5 domain 2-like"/>
    <property type="match status" value="1"/>
</dbReference>
<gene>
    <name evidence="9" type="primary">ispE</name>
    <name evidence="12" type="ORF">C7474_1089</name>
</gene>
<evidence type="ECO:0000256" key="3">
    <source>
        <dbReference type="ARBA" id="ARBA00017473"/>
    </source>
</evidence>
<dbReference type="InterPro" id="IPR020568">
    <property type="entry name" value="Ribosomal_Su5_D2-typ_SF"/>
</dbReference>
<dbReference type="Proteomes" id="UP000273158">
    <property type="component" value="Unassembled WGS sequence"/>
</dbReference>
<dbReference type="GO" id="GO:0050515">
    <property type="term" value="F:4-(cytidine 5'-diphospho)-2-C-methyl-D-erythritol kinase activity"/>
    <property type="evidence" value="ECO:0007669"/>
    <property type="project" value="UniProtKB-UniRule"/>
</dbReference>
<dbReference type="GO" id="GO:0016114">
    <property type="term" value="P:terpenoid biosynthetic process"/>
    <property type="evidence" value="ECO:0007669"/>
    <property type="project" value="UniProtKB-UniRule"/>
</dbReference>
<evidence type="ECO:0000313" key="13">
    <source>
        <dbReference type="Proteomes" id="UP000273158"/>
    </source>
</evidence>
<evidence type="ECO:0000256" key="7">
    <source>
        <dbReference type="ARBA" id="ARBA00022840"/>
    </source>
</evidence>
<dbReference type="SUPFAM" id="SSF55060">
    <property type="entry name" value="GHMP Kinase, C-terminal domain"/>
    <property type="match status" value="1"/>
</dbReference>
<protein>
    <recommendedName>
        <fullName evidence="3 9">4-diphosphocytidyl-2-C-methyl-D-erythritol kinase</fullName>
        <shortName evidence="9">CMK</shortName>
        <ecNumber evidence="2 9">2.7.1.148</ecNumber>
    </recommendedName>
    <alternativeName>
        <fullName evidence="8 9">4-(cytidine-5'-diphospho)-2-C-methyl-D-erythritol kinase</fullName>
    </alternativeName>
</protein>
<keyword evidence="7 9" id="KW-0067">ATP-binding</keyword>
<comment type="similarity">
    <text evidence="1 9">Belongs to the GHMP kinase family. IspE subfamily.</text>
</comment>
<dbReference type="InterPro" id="IPR004424">
    <property type="entry name" value="IspE"/>
</dbReference>
<evidence type="ECO:0000256" key="6">
    <source>
        <dbReference type="ARBA" id="ARBA00022777"/>
    </source>
</evidence>
<evidence type="ECO:0000256" key="9">
    <source>
        <dbReference type="HAMAP-Rule" id="MF_00061"/>
    </source>
</evidence>
<evidence type="ECO:0000256" key="2">
    <source>
        <dbReference type="ARBA" id="ARBA00012052"/>
    </source>
</evidence>
<dbReference type="NCBIfam" id="TIGR00154">
    <property type="entry name" value="ispE"/>
    <property type="match status" value="1"/>
</dbReference>
<keyword evidence="13" id="KW-1185">Reference proteome</keyword>
<keyword evidence="4 9" id="KW-0808">Transferase</keyword>
<dbReference type="Gene3D" id="3.30.70.890">
    <property type="entry name" value="GHMP kinase, C-terminal domain"/>
    <property type="match status" value="1"/>
</dbReference>
<dbReference type="Gene3D" id="3.30.230.10">
    <property type="match status" value="1"/>
</dbReference>
<organism evidence="12 13">
    <name type="scientific">Microbacterium telephonicum</name>
    <dbReference type="NCBI Taxonomy" id="1714841"/>
    <lineage>
        <taxon>Bacteria</taxon>
        <taxon>Bacillati</taxon>
        <taxon>Actinomycetota</taxon>
        <taxon>Actinomycetes</taxon>
        <taxon>Micrococcales</taxon>
        <taxon>Microbacteriaceae</taxon>
        <taxon>Microbacterium</taxon>
    </lineage>
</organism>
<dbReference type="GO" id="GO:0005524">
    <property type="term" value="F:ATP binding"/>
    <property type="evidence" value="ECO:0007669"/>
    <property type="project" value="UniProtKB-UniRule"/>
</dbReference>
<feature type="domain" description="GHMP kinase C-terminal" evidence="11">
    <location>
        <begin position="217"/>
        <end position="291"/>
    </location>
</feature>
<dbReference type="InterPro" id="IPR014721">
    <property type="entry name" value="Ribsml_uS5_D2-typ_fold_subgr"/>
</dbReference>
<evidence type="ECO:0000313" key="12">
    <source>
        <dbReference type="EMBL" id="RLK48960.1"/>
    </source>
</evidence>
<dbReference type="InterPro" id="IPR006204">
    <property type="entry name" value="GHMP_kinase_N_dom"/>
</dbReference>
<dbReference type="HAMAP" id="MF_00061">
    <property type="entry name" value="IspE"/>
    <property type="match status" value="1"/>
</dbReference>
<dbReference type="EMBL" id="RCDB01000002">
    <property type="protein sequence ID" value="RLK48960.1"/>
    <property type="molecule type" value="Genomic_DNA"/>
</dbReference>
<proteinExistence type="inferred from homology"/>
<name>A0A498C7B1_9MICO</name>
<keyword evidence="9" id="KW-0414">Isoprene biosynthesis</keyword>
<comment type="function">
    <text evidence="9">Catalyzes the phosphorylation of the position 2 hydroxy group of 4-diphosphocytidyl-2C-methyl-D-erythritol.</text>
</comment>
<dbReference type="Pfam" id="PF08544">
    <property type="entry name" value="GHMP_kinases_C"/>
    <property type="match status" value="1"/>
</dbReference>
<dbReference type="EC" id="2.7.1.148" evidence="2 9"/>
<dbReference type="PANTHER" id="PTHR43527">
    <property type="entry name" value="4-DIPHOSPHOCYTIDYL-2-C-METHYL-D-ERYTHRITOL KINASE, CHLOROPLASTIC"/>
    <property type="match status" value="1"/>
</dbReference>
<feature type="binding site" evidence="9">
    <location>
        <begin position="104"/>
        <end position="114"/>
    </location>
    <ligand>
        <name>ATP</name>
        <dbReference type="ChEBI" id="CHEBI:30616"/>
    </ligand>
</feature>
<dbReference type="PIRSF" id="PIRSF010376">
    <property type="entry name" value="IspE"/>
    <property type="match status" value="1"/>
</dbReference>
<dbReference type="InterPro" id="IPR013750">
    <property type="entry name" value="GHMP_kinase_C_dom"/>
</dbReference>
<dbReference type="PRINTS" id="PR00958">
    <property type="entry name" value="HOMSERKINASE"/>
</dbReference>
<dbReference type="InterPro" id="IPR036554">
    <property type="entry name" value="GHMP_kinase_C_sf"/>
</dbReference>
<dbReference type="RefSeq" id="WP_241965130.1">
    <property type="nucleotide sequence ID" value="NZ_RCDB01000002.1"/>
</dbReference>
<keyword evidence="5 9" id="KW-0547">Nucleotide-binding</keyword>
<comment type="catalytic activity">
    <reaction evidence="9">
        <text>4-CDP-2-C-methyl-D-erythritol + ATP = 4-CDP-2-C-methyl-D-erythritol 2-phosphate + ADP + H(+)</text>
        <dbReference type="Rhea" id="RHEA:18437"/>
        <dbReference type="ChEBI" id="CHEBI:15378"/>
        <dbReference type="ChEBI" id="CHEBI:30616"/>
        <dbReference type="ChEBI" id="CHEBI:57823"/>
        <dbReference type="ChEBI" id="CHEBI:57919"/>
        <dbReference type="ChEBI" id="CHEBI:456216"/>
        <dbReference type="EC" id="2.7.1.148"/>
    </reaction>
</comment>
<keyword evidence="6 9" id="KW-0418">Kinase</keyword>
<sequence>MTLAEQPPRRVHVRAPGKVNVFFEVGPVEPDGYHRVASVYQAVSLYEEVSAVHADGFTVAVTGDVDVSGVPTDDTNLAVRAARLVAEHAEWPGGIHLDVHKGVPVAGGMGGGSADAAAALVAVNELLGAGLTGTALHALAATLGADVPFALLGGTAVGTGRGDELAPALARGRLDWVLVPDAEGLSTPQVYGTLDDLRAAADIGPVRRIPSVDPRVLQALRRSDAAALAEVVSNDLQVAAIHRRPDLGAVIAQGVAHGALAGIVSGSGPTVALLCADAAAAASVARAFVDRGRAALAVHGAVPGARVVAVD</sequence>
<accession>A0A498C7B1</accession>
<comment type="pathway">
    <text evidence="9">Isoprenoid biosynthesis; isopentenyl diphosphate biosynthesis via DXP pathway; isopentenyl diphosphate from 1-deoxy-D-xylulose 5-phosphate: step 3/6.</text>
</comment>
<evidence type="ECO:0000256" key="8">
    <source>
        <dbReference type="ARBA" id="ARBA00032554"/>
    </source>
</evidence>
<feature type="active site" evidence="9">
    <location>
        <position position="146"/>
    </location>
</feature>
<evidence type="ECO:0000256" key="5">
    <source>
        <dbReference type="ARBA" id="ARBA00022741"/>
    </source>
</evidence>
<evidence type="ECO:0000259" key="10">
    <source>
        <dbReference type="Pfam" id="PF00288"/>
    </source>
</evidence>
<dbReference type="PANTHER" id="PTHR43527:SF2">
    <property type="entry name" value="4-DIPHOSPHOCYTIDYL-2-C-METHYL-D-ERYTHRITOL KINASE, CHLOROPLASTIC"/>
    <property type="match status" value="1"/>
</dbReference>
<feature type="domain" description="GHMP kinase N-terminal" evidence="10">
    <location>
        <begin position="76"/>
        <end position="154"/>
    </location>
</feature>